<dbReference type="EMBL" id="QRYQ01000032">
    <property type="protein sequence ID" value="RGU89308.1"/>
    <property type="molecule type" value="Genomic_DNA"/>
</dbReference>
<evidence type="ECO:0000313" key="3">
    <source>
        <dbReference type="Proteomes" id="UP000265489"/>
    </source>
</evidence>
<dbReference type="GeneID" id="66580629"/>
<feature type="transmembrane region" description="Helical" evidence="1">
    <location>
        <begin position="252"/>
        <end position="272"/>
    </location>
</feature>
<organism evidence="2 3">
    <name type="scientific">Holdemanella biformis</name>
    <dbReference type="NCBI Taxonomy" id="1735"/>
    <lineage>
        <taxon>Bacteria</taxon>
        <taxon>Bacillati</taxon>
        <taxon>Bacillota</taxon>
        <taxon>Erysipelotrichia</taxon>
        <taxon>Erysipelotrichales</taxon>
        <taxon>Erysipelotrichaceae</taxon>
        <taxon>Holdemanella</taxon>
    </lineage>
</organism>
<gene>
    <name evidence="2" type="ORF">DWW32_11885</name>
</gene>
<dbReference type="Proteomes" id="UP000265489">
    <property type="component" value="Unassembled WGS sequence"/>
</dbReference>
<dbReference type="RefSeq" id="WP_118325892.1">
    <property type="nucleotide sequence ID" value="NZ_QRYH01000033.1"/>
</dbReference>
<keyword evidence="1" id="KW-0812">Transmembrane</keyword>
<accession>A0A395W772</accession>
<protein>
    <submittedName>
        <fullName evidence="2">Uncharacterized protein</fullName>
    </submittedName>
</protein>
<evidence type="ECO:0000313" key="2">
    <source>
        <dbReference type="EMBL" id="RGU89308.1"/>
    </source>
</evidence>
<comment type="caution">
    <text evidence="2">The sequence shown here is derived from an EMBL/GenBank/DDBJ whole genome shotgun (WGS) entry which is preliminary data.</text>
</comment>
<keyword evidence="1" id="KW-0472">Membrane</keyword>
<evidence type="ECO:0000256" key="1">
    <source>
        <dbReference type="SAM" id="Phobius"/>
    </source>
</evidence>
<keyword evidence="1" id="KW-1133">Transmembrane helix</keyword>
<feature type="transmembrane region" description="Helical" evidence="1">
    <location>
        <begin position="368"/>
        <end position="386"/>
    </location>
</feature>
<proteinExistence type="predicted"/>
<reference evidence="2 3" key="1">
    <citation type="submission" date="2018-08" db="EMBL/GenBank/DDBJ databases">
        <title>A genome reference for cultivated species of the human gut microbiota.</title>
        <authorList>
            <person name="Zou Y."/>
            <person name="Xue W."/>
            <person name="Luo G."/>
        </authorList>
    </citation>
    <scope>NUCLEOTIDE SEQUENCE [LARGE SCALE GENOMIC DNA]</scope>
    <source>
        <strain evidence="2 3">AF15-20</strain>
    </source>
</reference>
<name>A0A395W772_9FIRM</name>
<sequence>MLKFMKFEIKRNLKKSQVKILIGLLLICELVMLVVLNNKAQIEDVFSLSQGSMEVSALTRFNLPDSKRKYIEKQIESVNNKGKFFEYYKENKQWKKMYITGMEVYCYNVDMRTSVPIKSQSTFDYTNHEKELKQIQKKYKLTRVPPNPKECTWFQPVGTAGYEMIPTYQQGARYFERLYRNELSPLCYSSVDSATILIQLSRNVLFLGIPILIVLLFFNVRKNYHDDGLDKSLMVIPGLKNKFYIYKFTSDFILILGVVFVPILIFSIILGIKSGFQNFKYPILANVDGITGFSFSRIKDFVNGTQYCISKNAMYNVGLTYYSTEMARNPYLDYTTLGIVIILTVVMLILLIGVYYQFTFMVSYLIKNAYIGLFISLFVIAGLYFLSPLGSLNMINIINPLTYRDPTMIITGTSSFPYSIGMIVLLIYNVLLFVLNRKVFNENYYE</sequence>
<dbReference type="AlphaFoldDB" id="A0A395W772"/>
<feature type="transmembrane region" description="Helical" evidence="1">
    <location>
        <begin position="20"/>
        <end position="37"/>
    </location>
</feature>
<feature type="transmembrane region" description="Helical" evidence="1">
    <location>
        <begin position="334"/>
        <end position="356"/>
    </location>
</feature>
<feature type="transmembrane region" description="Helical" evidence="1">
    <location>
        <begin position="196"/>
        <end position="218"/>
    </location>
</feature>
<feature type="transmembrane region" description="Helical" evidence="1">
    <location>
        <begin position="416"/>
        <end position="435"/>
    </location>
</feature>